<protein>
    <submittedName>
        <fullName evidence="4">Cyclin-h</fullName>
    </submittedName>
</protein>
<feature type="compositionally biased region" description="Basic residues" evidence="2">
    <location>
        <begin position="398"/>
        <end position="415"/>
    </location>
</feature>
<name>A0ABQ8XMM3_9EUKA</name>
<sequence length="468" mass="55633">MFPYDQFKQSTQFKKWNFNKNDLLQIRKETFLLSLENSLEILSKNSQTTKKSKVQGQEQEQKQEQEKEKEQEIEKEKKQEKPTFKESQDLLLYYYHFILNNIKTYYSLPLKVGITSVTYLQRFYTEKSAIDYDPILIFLSAISLASKVEEENALPYDLLKISIDKGIMTKEDCTLEIILKNEKVLLNEIQFHLKIHHPLHFLRLMLDDAITSGFLVDQSQQLTQQQVKSTSFSICENIVKYSIMNEILFYFTPHEISISILKLLLQFIPVSFKFNFVDFFHFLNTNYFSSYLSIEKIDQIIEEIPIPNNTLNFEKYFKKEELLKIQIIKLKIKFFKNPLNDPNSEIYKEKREKEIQNKENDYLKKQELNFQEQTMSLEEIFGNDENFDNSLLLNAIPTKKKKKNKNNNNNTKRKNGWNGETERGGRRRRREEKKGGKKEKKKGGKKGGKKGKGKEKKKEKKINRRLFH</sequence>
<feature type="region of interest" description="Disordered" evidence="2">
    <location>
        <begin position="46"/>
        <end position="81"/>
    </location>
</feature>
<dbReference type="InterPro" id="IPR013763">
    <property type="entry name" value="Cyclin-like_dom"/>
</dbReference>
<proteinExistence type="inferred from homology"/>
<comment type="caution">
    <text evidence="4">The sequence shown here is derived from an EMBL/GenBank/DDBJ whole genome shotgun (WGS) entry which is preliminary data.</text>
</comment>
<evidence type="ECO:0000256" key="1">
    <source>
        <dbReference type="RuleBase" id="RU000383"/>
    </source>
</evidence>
<feature type="compositionally biased region" description="Basic residues" evidence="2">
    <location>
        <begin position="425"/>
        <end position="468"/>
    </location>
</feature>
<dbReference type="SMART" id="SM00385">
    <property type="entry name" value="CYCLIN"/>
    <property type="match status" value="1"/>
</dbReference>
<feature type="compositionally biased region" description="Basic and acidic residues" evidence="2">
    <location>
        <begin position="59"/>
        <end position="81"/>
    </location>
</feature>
<feature type="domain" description="Cyclin-like" evidence="3">
    <location>
        <begin position="96"/>
        <end position="187"/>
    </location>
</feature>
<reference evidence="4" key="1">
    <citation type="submission" date="2022-08" db="EMBL/GenBank/DDBJ databases">
        <title>Novel sulfate-reducing endosymbionts in the free-living metamonad Anaeramoeba.</title>
        <authorList>
            <person name="Jerlstrom-Hultqvist J."/>
            <person name="Cepicka I."/>
            <person name="Gallot-Lavallee L."/>
            <person name="Salas-Leiva D."/>
            <person name="Curtis B.A."/>
            <person name="Zahonova K."/>
            <person name="Pipaliya S."/>
            <person name="Dacks J."/>
            <person name="Roger A.J."/>
        </authorList>
    </citation>
    <scope>NUCLEOTIDE SEQUENCE</scope>
    <source>
        <strain evidence="4">Schooner1</strain>
    </source>
</reference>
<feature type="region of interest" description="Disordered" evidence="2">
    <location>
        <begin position="396"/>
        <end position="468"/>
    </location>
</feature>
<dbReference type="InterPro" id="IPR006671">
    <property type="entry name" value="Cyclin_N"/>
</dbReference>
<dbReference type="SUPFAM" id="SSF47954">
    <property type="entry name" value="Cyclin-like"/>
    <property type="match status" value="1"/>
</dbReference>
<comment type="similarity">
    <text evidence="1">Belongs to the cyclin family.</text>
</comment>
<evidence type="ECO:0000313" key="5">
    <source>
        <dbReference type="Proteomes" id="UP001150062"/>
    </source>
</evidence>
<keyword evidence="1" id="KW-0195">Cyclin</keyword>
<evidence type="ECO:0000313" key="4">
    <source>
        <dbReference type="EMBL" id="KAJ6233875.1"/>
    </source>
</evidence>
<dbReference type="Pfam" id="PF00134">
    <property type="entry name" value="Cyclin_N"/>
    <property type="match status" value="1"/>
</dbReference>
<dbReference type="Gene3D" id="1.10.472.10">
    <property type="entry name" value="Cyclin-like"/>
    <property type="match status" value="1"/>
</dbReference>
<organism evidence="4 5">
    <name type="scientific">Anaeramoeba flamelloides</name>
    <dbReference type="NCBI Taxonomy" id="1746091"/>
    <lineage>
        <taxon>Eukaryota</taxon>
        <taxon>Metamonada</taxon>
        <taxon>Anaeramoebidae</taxon>
        <taxon>Anaeramoeba</taxon>
    </lineage>
</organism>
<dbReference type="EMBL" id="JAOAOG010000273">
    <property type="protein sequence ID" value="KAJ6233875.1"/>
    <property type="molecule type" value="Genomic_DNA"/>
</dbReference>
<dbReference type="PANTHER" id="PTHR10026">
    <property type="entry name" value="CYCLIN"/>
    <property type="match status" value="1"/>
</dbReference>
<gene>
    <name evidence="4" type="ORF">M0813_29552</name>
</gene>
<dbReference type="Proteomes" id="UP001150062">
    <property type="component" value="Unassembled WGS sequence"/>
</dbReference>
<evidence type="ECO:0000259" key="3">
    <source>
        <dbReference type="SMART" id="SM00385"/>
    </source>
</evidence>
<evidence type="ECO:0000256" key="2">
    <source>
        <dbReference type="SAM" id="MobiDB-lite"/>
    </source>
</evidence>
<keyword evidence="5" id="KW-1185">Reference proteome</keyword>
<dbReference type="InterPro" id="IPR043198">
    <property type="entry name" value="Cyclin/Ssn8"/>
</dbReference>
<dbReference type="InterPro" id="IPR036915">
    <property type="entry name" value="Cyclin-like_sf"/>
</dbReference>
<accession>A0ABQ8XMM3</accession>